<evidence type="ECO:0000256" key="3">
    <source>
        <dbReference type="SAM" id="MobiDB-lite"/>
    </source>
</evidence>
<dbReference type="InterPro" id="IPR047002">
    <property type="entry name" value="Tcp10_C_sf"/>
</dbReference>
<dbReference type="InterPro" id="IPR026581">
    <property type="entry name" value="TCP10L/CENPJ"/>
</dbReference>
<evidence type="ECO:0000313" key="5">
    <source>
        <dbReference type="Ensembl" id="ENSPMRP00000007308.1"/>
    </source>
</evidence>
<comment type="similarity">
    <text evidence="1">Belongs to the TCP10 family.</text>
</comment>
<feature type="region of interest" description="Disordered" evidence="3">
    <location>
        <begin position="436"/>
        <end position="505"/>
    </location>
</feature>
<dbReference type="GO" id="GO:0005814">
    <property type="term" value="C:centriole"/>
    <property type="evidence" value="ECO:0007669"/>
    <property type="project" value="TreeGrafter"/>
</dbReference>
<dbReference type="GO" id="GO:0015631">
    <property type="term" value="F:tubulin binding"/>
    <property type="evidence" value="ECO:0007669"/>
    <property type="project" value="TreeGrafter"/>
</dbReference>
<dbReference type="Gene3D" id="2.60.450.20">
    <property type="match status" value="1"/>
</dbReference>
<feature type="region of interest" description="Disordered" evidence="3">
    <location>
        <begin position="295"/>
        <end position="392"/>
    </location>
</feature>
<dbReference type="Pfam" id="PF07202">
    <property type="entry name" value="Tcp10_C"/>
    <property type="match status" value="3"/>
</dbReference>
<dbReference type="GO" id="GO:0061511">
    <property type="term" value="P:centriole elongation"/>
    <property type="evidence" value="ECO:0007669"/>
    <property type="project" value="TreeGrafter"/>
</dbReference>
<evidence type="ECO:0000256" key="2">
    <source>
        <dbReference type="SAM" id="Coils"/>
    </source>
</evidence>
<dbReference type="GO" id="GO:0005813">
    <property type="term" value="C:centrosome"/>
    <property type="evidence" value="ECO:0007669"/>
    <property type="project" value="TreeGrafter"/>
</dbReference>
<protein>
    <recommendedName>
        <fullName evidence="4">Centromere protein J C-terminal domain-containing protein</fullName>
    </recommendedName>
</protein>
<feature type="compositionally biased region" description="Polar residues" evidence="3">
    <location>
        <begin position="481"/>
        <end position="505"/>
    </location>
</feature>
<keyword evidence="2" id="KW-0175">Coiled coil</keyword>
<feature type="domain" description="Centromere protein J C-terminal" evidence="4">
    <location>
        <begin position="544"/>
        <end position="576"/>
    </location>
</feature>
<reference evidence="5" key="3">
    <citation type="submission" date="2025-09" db="UniProtKB">
        <authorList>
            <consortium name="Ensembl"/>
        </authorList>
    </citation>
    <scope>IDENTIFICATION</scope>
</reference>
<organism evidence="5 6">
    <name type="scientific">Podarcis muralis</name>
    <name type="common">Wall lizard</name>
    <name type="synonym">Lacerta muralis</name>
    <dbReference type="NCBI Taxonomy" id="64176"/>
    <lineage>
        <taxon>Eukaryota</taxon>
        <taxon>Metazoa</taxon>
        <taxon>Chordata</taxon>
        <taxon>Craniata</taxon>
        <taxon>Vertebrata</taxon>
        <taxon>Euteleostomi</taxon>
        <taxon>Lepidosauria</taxon>
        <taxon>Squamata</taxon>
        <taxon>Bifurcata</taxon>
        <taxon>Unidentata</taxon>
        <taxon>Episquamata</taxon>
        <taxon>Laterata</taxon>
        <taxon>Lacertibaenia</taxon>
        <taxon>Lacertidae</taxon>
        <taxon>Podarcis</taxon>
    </lineage>
</organism>
<dbReference type="AlphaFoldDB" id="A0A670I6H9"/>
<dbReference type="InterPro" id="IPR009852">
    <property type="entry name" value="CENPJ_C_dom"/>
</dbReference>
<sequence length="733" mass="82159">MDLSDADYATDEPSGADDYSLKNHGKLPASKFGVQEPAGQQEATLITSSSSSSNESSVDDGSLKFGKTLSLLRRPSCHPSKTRRGGRKSKTQSNGVASNYSAEYNLQPPSLTSELVANLFPAFKSKANVDDKRAIPEQVQKRHTDKLECEPEVQVRQRETSLLAQMKEEQAKAMDFLRRQINQFEAKRLQKLHSLEQCKTEEALKLQKEKAEFEKHTTVGKGESGEIQMLKQQIAGLQEEFRRNETRWHAAHGELRSQVEALTKQNLELQDELRVSEHQKMESERKHGAVDSIGRKRETPVSAAILRGTPPEETLVEKLSQNSHKSPDNKLMGRKIVPPDELAPRDSQATRRALQRSESLKSAAGEQRVKSPCKAVHNRSVTPISQRTPHQTQFGLQKALPQLAHSQLHSYGRKTPVSESEPSVLTSPALHVKGTFSSTSGSSDDTAFLNSQSNDSLSTTSLSNVEIQVKENPSHKRVQRSNKSSEQVVSMSTSRKNSIASNGRNTPVENLPIFVETKNKASPLKSILSRRASLYTEIKEDGEVKEIIEYPDGKVKQLFTDGRRITKYPNGTKMEISTDKRTTVVTFYNGDIKKILPDQRVIYYYAETQTTRTVFPNGLEVLQFPNNQIEKYHPDGTEEIVFPDQTVKRRYDGGMVEETVFPDGTVVKVEKSGVKTIQFHNGQKEIHMAQSTRREYPDGTVKTVYANGQQETKYSSGRVRIKDGKEIVILDKE</sequence>
<dbReference type="Proteomes" id="UP000472272">
    <property type="component" value="Chromosome 3"/>
</dbReference>
<evidence type="ECO:0000259" key="4">
    <source>
        <dbReference type="Pfam" id="PF07202"/>
    </source>
</evidence>
<feature type="compositionally biased region" description="Basic residues" evidence="3">
    <location>
        <begin position="80"/>
        <end position="90"/>
    </location>
</feature>
<dbReference type="GeneTree" id="ENSGT00530000063927"/>
<dbReference type="GO" id="GO:0060271">
    <property type="term" value="P:cilium assembly"/>
    <property type="evidence" value="ECO:0007669"/>
    <property type="project" value="TreeGrafter"/>
</dbReference>
<feature type="compositionally biased region" description="Polar residues" evidence="3">
    <location>
        <begin position="91"/>
        <end position="100"/>
    </location>
</feature>
<feature type="compositionally biased region" description="Acidic residues" evidence="3">
    <location>
        <begin position="1"/>
        <end position="10"/>
    </location>
</feature>
<accession>A0A670I6H9</accession>
<dbReference type="Ensembl" id="ENSPMRT00000007823.1">
    <property type="protein sequence ID" value="ENSPMRP00000007308.1"/>
    <property type="gene ID" value="ENSPMRG00000004951.1"/>
</dbReference>
<keyword evidence="6" id="KW-1185">Reference proteome</keyword>
<proteinExistence type="inferred from homology"/>
<dbReference type="PANTHER" id="PTHR10331">
    <property type="entry name" value="T COMPLEX PROTEIN 10"/>
    <property type="match status" value="1"/>
</dbReference>
<evidence type="ECO:0000256" key="1">
    <source>
        <dbReference type="ARBA" id="ARBA00005627"/>
    </source>
</evidence>
<name>A0A670I6H9_PODMU</name>
<feature type="compositionally biased region" description="Polar residues" evidence="3">
    <location>
        <begin position="379"/>
        <end position="392"/>
    </location>
</feature>
<feature type="region of interest" description="Disordered" evidence="3">
    <location>
        <begin position="1"/>
        <end position="100"/>
    </location>
</feature>
<dbReference type="OMA" id="MRNAKSH"/>
<reference evidence="5" key="2">
    <citation type="submission" date="2025-08" db="UniProtKB">
        <authorList>
            <consortium name="Ensembl"/>
        </authorList>
    </citation>
    <scope>IDENTIFICATION</scope>
</reference>
<feature type="domain" description="Centromere protein J C-terminal" evidence="4">
    <location>
        <begin position="693"/>
        <end position="721"/>
    </location>
</feature>
<feature type="compositionally biased region" description="Low complexity" evidence="3">
    <location>
        <begin position="436"/>
        <end position="464"/>
    </location>
</feature>
<reference evidence="5 6" key="1">
    <citation type="journal article" date="2019" name="Proc. Natl. Acad. Sci. U.S.A.">
        <title>Regulatory changes in pterin and carotenoid genes underlie balanced color polymorphisms in the wall lizard.</title>
        <authorList>
            <person name="Andrade P."/>
            <person name="Pinho C."/>
            <person name="Perez I de Lanuza G."/>
            <person name="Afonso S."/>
            <person name="Brejcha J."/>
            <person name="Rubin C.J."/>
            <person name="Wallerman O."/>
            <person name="Pereira P."/>
            <person name="Sabatino S.J."/>
            <person name="Bellati A."/>
            <person name="Pellitteri-Rosa D."/>
            <person name="Bosakova Z."/>
            <person name="Bunikis I."/>
            <person name="Carretero M.A."/>
            <person name="Feiner N."/>
            <person name="Marsik P."/>
            <person name="Pauperio F."/>
            <person name="Salvi D."/>
            <person name="Soler L."/>
            <person name="While G.M."/>
            <person name="Uller T."/>
            <person name="Font E."/>
            <person name="Andersson L."/>
            <person name="Carneiro M."/>
        </authorList>
    </citation>
    <scope>NUCLEOTIDE SEQUENCE</scope>
</reference>
<feature type="domain" description="Centromere protein J C-terminal" evidence="4">
    <location>
        <begin position="657"/>
        <end position="687"/>
    </location>
</feature>
<dbReference type="PANTHER" id="PTHR10331:SF25">
    <property type="entry name" value="T-COMPLEX PROTEIN 10A-RELATED"/>
    <property type="match status" value="1"/>
</dbReference>
<evidence type="ECO:0000313" key="6">
    <source>
        <dbReference type="Proteomes" id="UP000472272"/>
    </source>
</evidence>
<feature type="coiled-coil region" evidence="2">
    <location>
        <begin position="227"/>
        <end position="286"/>
    </location>
</feature>